<name>A0A6C0AMM5_9ZZZZ</name>
<organism evidence="1">
    <name type="scientific">viral metagenome</name>
    <dbReference type="NCBI Taxonomy" id="1070528"/>
    <lineage>
        <taxon>unclassified sequences</taxon>
        <taxon>metagenomes</taxon>
        <taxon>organismal metagenomes</taxon>
    </lineage>
</organism>
<evidence type="ECO:0000313" key="1">
    <source>
        <dbReference type="EMBL" id="QHS80866.1"/>
    </source>
</evidence>
<reference evidence="1" key="1">
    <citation type="journal article" date="2020" name="Nature">
        <title>Giant virus diversity and host interactions through global metagenomics.</title>
        <authorList>
            <person name="Schulz F."/>
            <person name="Roux S."/>
            <person name="Paez-Espino D."/>
            <person name="Jungbluth S."/>
            <person name="Walsh D.A."/>
            <person name="Denef V.J."/>
            <person name="McMahon K.D."/>
            <person name="Konstantinidis K.T."/>
            <person name="Eloe-Fadrosh E.A."/>
            <person name="Kyrpides N.C."/>
            <person name="Woyke T."/>
        </authorList>
    </citation>
    <scope>NUCLEOTIDE SEQUENCE</scope>
    <source>
        <strain evidence="1">GVMAG-S-1091796-13</strain>
    </source>
</reference>
<dbReference type="AlphaFoldDB" id="A0A6C0AMM5"/>
<accession>A0A6C0AMM5</accession>
<protein>
    <submittedName>
        <fullName evidence="1">Uncharacterized protein</fullName>
    </submittedName>
</protein>
<sequence>MNLKIFDLYLNLNMSVKNESDKKPLDVYYYIDVNLDQDINIIERCLRINLTVNNNEYEIDKFINCSSSIKNNIEKNDEDIIKRGLMTFNNMVSLLKLKSTNDTWLFYISNGSINNLYKDVFVILLNKEPMFKKSHYIISKNPMDITKESSKEHKMEHLKFFNRNLQELLRSEKQITYTNLD</sequence>
<dbReference type="EMBL" id="MN740724">
    <property type="protein sequence ID" value="QHS80866.1"/>
    <property type="molecule type" value="Genomic_DNA"/>
</dbReference>
<proteinExistence type="predicted"/>